<keyword evidence="3" id="KW-1185">Reference proteome</keyword>
<name>A0AAV7NUQ1_PLEWA</name>
<organism evidence="2 3">
    <name type="scientific">Pleurodeles waltl</name>
    <name type="common">Iberian ribbed newt</name>
    <dbReference type="NCBI Taxonomy" id="8319"/>
    <lineage>
        <taxon>Eukaryota</taxon>
        <taxon>Metazoa</taxon>
        <taxon>Chordata</taxon>
        <taxon>Craniata</taxon>
        <taxon>Vertebrata</taxon>
        <taxon>Euteleostomi</taxon>
        <taxon>Amphibia</taxon>
        <taxon>Batrachia</taxon>
        <taxon>Caudata</taxon>
        <taxon>Salamandroidea</taxon>
        <taxon>Salamandridae</taxon>
        <taxon>Pleurodelinae</taxon>
        <taxon>Pleurodeles</taxon>
    </lineage>
</organism>
<dbReference type="EMBL" id="JANPWB010000012">
    <property type="protein sequence ID" value="KAJ1119828.1"/>
    <property type="molecule type" value="Genomic_DNA"/>
</dbReference>
<dbReference type="AlphaFoldDB" id="A0AAV7NUQ1"/>
<evidence type="ECO:0000313" key="3">
    <source>
        <dbReference type="Proteomes" id="UP001066276"/>
    </source>
</evidence>
<protein>
    <submittedName>
        <fullName evidence="2">Uncharacterized protein</fullName>
    </submittedName>
</protein>
<feature type="region of interest" description="Disordered" evidence="1">
    <location>
        <begin position="1"/>
        <end position="35"/>
    </location>
</feature>
<gene>
    <name evidence="2" type="ORF">NDU88_008013</name>
</gene>
<comment type="caution">
    <text evidence="2">The sequence shown here is derived from an EMBL/GenBank/DDBJ whole genome shotgun (WGS) entry which is preliminary data.</text>
</comment>
<reference evidence="2" key="1">
    <citation type="journal article" date="2022" name="bioRxiv">
        <title>Sequencing and chromosome-scale assembly of the giantPleurodeles waltlgenome.</title>
        <authorList>
            <person name="Brown T."/>
            <person name="Elewa A."/>
            <person name="Iarovenko S."/>
            <person name="Subramanian E."/>
            <person name="Araus A.J."/>
            <person name="Petzold A."/>
            <person name="Susuki M."/>
            <person name="Suzuki K.-i.T."/>
            <person name="Hayashi T."/>
            <person name="Toyoda A."/>
            <person name="Oliveira C."/>
            <person name="Osipova E."/>
            <person name="Leigh N.D."/>
            <person name="Simon A."/>
            <person name="Yun M.H."/>
        </authorList>
    </citation>
    <scope>NUCLEOTIDE SEQUENCE</scope>
    <source>
        <strain evidence="2">20211129_DDA</strain>
        <tissue evidence="2">Liver</tissue>
    </source>
</reference>
<evidence type="ECO:0000313" key="2">
    <source>
        <dbReference type="EMBL" id="KAJ1119828.1"/>
    </source>
</evidence>
<evidence type="ECO:0000256" key="1">
    <source>
        <dbReference type="SAM" id="MobiDB-lite"/>
    </source>
</evidence>
<sequence>MAQPPAARHSPAGPHGLSTGPSVRPRKSDRQPGVSLLRLGPVLGTCRVSQVLRPQRWCRIIRVRRRALSARVRHVQRLGHAPTAALP</sequence>
<proteinExistence type="predicted"/>
<accession>A0AAV7NUQ1</accession>
<dbReference type="Proteomes" id="UP001066276">
    <property type="component" value="Chromosome 8"/>
</dbReference>